<comment type="caution">
    <text evidence="1">The sequence shown here is derived from an EMBL/GenBank/DDBJ whole genome shotgun (WGS) entry which is preliminary data.</text>
</comment>
<organism evidence="1 2">
    <name type="scientific">Rouxiella silvae</name>
    <dbReference type="NCBI Taxonomy" id="1646373"/>
    <lineage>
        <taxon>Bacteria</taxon>
        <taxon>Pseudomonadati</taxon>
        <taxon>Pseudomonadota</taxon>
        <taxon>Gammaproteobacteria</taxon>
        <taxon>Enterobacterales</taxon>
        <taxon>Yersiniaceae</taxon>
        <taxon>Rouxiella</taxon>
    </lineage>
</organism>
<evidence type="ECO:0008006" key="3">
    <source>
        <dbReference type="Google" id="ProtNLM"/>
    </source>
</evidence>
<dbReference type="PROSITE" id="PS51318">
    <property type="entry name" value="TAT"/>
    <property type="match status" value="1"/>
</dbReference>
<proteinExistence type="predicted"/>
<protein>
    <recommendedName>
        <fullName evidence="3">Sorbitol dehydrogenase</fullName>
    </recommendedName>
</protein>
<dbReference type="InterPro" id="IPR006311">
    <property type="entry name" value="TAT_signal"/>
</dbReference>
<evidence type="ECO:0000313" key="1">
    <source>
        <dbReference type="EMBL" id="MBF6636468.1"/>
    </source>
</evidence>
<gene>
    <name evidence="1" type="ORF">ITX54_07335</name>
</gene>
<dbReference type="InterPro" id="IPR024651">
    <property type="entry name" value="FAD-SLDH_ssu"/>
</dbReference>
<accession>A0AA40X0F7</accession>
<name>A0AA40X0F7_9GAMM</name>
<reference evidence="1" key="2">
    <citation type="submission" date="2022-09" db="EMBL/GenBank/DDBJ databases">
        <title>Rouxiella aceris sp. nov., isolated from tree sap and emended description of the genus Rhouxiella.</title>
        <authorList>
            <person name="Kim I.S."/>
        </authorList>
    </citation>
    <scope>NUCLEOTIDE SEQUENCE</scope>
    <source>
        <strain evidence="1">SAP-2</strain>
    </source>
</reference>
<reference evidence="1" key="1">
    <citation type="submission" date="2020-11" db="EMBL/GenBank/DDBJ databases">
        <authorList>
            <person name="Lee S.D."/>
        </authorList>
    </citation>
    <scope>NUCLEOTIDE SEQUENCE</scope>
    <source>
        <strain evidence="1">SAP-2</strain>
    </source>
</reference>
<dbReference type="RefSeq" id="WP_194977777.1">
    <property type="nucleotide sequence ID" value="NZ_JADMKS010000003.1"/>
</dbReference>
<dbReference type="EMBL" id="JADMKS010000003">
    <property type="protein sequence ID" value="MBF6636468.1"/>
    <property type="molecule type" value="Genomic_DNA"/>
</dbReference>
<dbReference type="Proteomes" id="UP000705283">
    <property type="component" value="Unassembled WGS sequence"/>
</dbReference>
<sequence>MIDIPSRLTRRRLLQGMGVLAATTLIPTGVFPTYASSAISNDFITISIFLTGRDKLSADYSTALYSALTKYDSIISTKLSHLRAYIDEHSIKAADLKNRLSADPAVADLVGLPGLLLTGWYLGIVGSGDNAVCVAYVDALANKEVADVLRPPSYAYGAYGSWAKKPV</sequence>
<evidence type="ECO:0000313" key="2">
    <source>
        <dbReference type="Proteomes" id="UP000705283"/>
    </source>
</evidence>
<dbReference type="AlphaFoldDB" id="A0AA40X0F7"/>
<dbReference type="Pfam" id="PF12318">
    <property type="entry name" value="FAD-SLDH"/>
    <property type="match status" value="1"/>
</dbReference>